<keyword evidence="1" id="KW-0812">Transmembrane</keyword>
<evidence type="ECO:0000256" key="1">
    <source>
        <dbReference type="SAM" id="Phobius"/>
    </source>
</evidence>
<protein>
    <recommendedName>
        <fullName evidence="4">DUF4245 domain-containing protein</fullName>
    </recommendedName>
</protein>
<dbReference type="RefSeq" id="WP_201847231.1">
    <property type="nucleotide sequence ID" value="NZ_JABBYC010000017.1"/>
</dbReference>
<comment type="caution">
    <text evidence="2">The sequence shown here is derived from an EMBL/GenBank/DDBJ whole genome shotgun (WGS) entry which is preliminary data.</text>
</comment>
<evidence type="ECO:0008006" key="4">
    <source>
        <dbReference type="Google" id="ProtNLM"/>
    </source>
</evidence>
<name>A0ABS1LMQ9_9MICO</name>
<proteinExistence type="predicted"/>
<gene>
    <name evidence="2" type="ORF">HGK34_11260</name>
</gene>
<keyword evidence="1" id="KW-1133">Transmembrane helix</keyword>
<dbReference type="EMBL" id="JABBYC010000017">
    <property type="protein sequence ID" value="MBL0886847.1"/>
    <property type="molecule type" value="Genomic_DNA"/>
</dbReference>
<keyword evidence="1" id="KW-0472">Membrane</keyword>
<keyword evidence="3" id="KW-1185">Reference proteome</keyword>
<dbReference type="Proteomes" id="UP000675409">
    <property type="component" value="Unassembled WGS sequence"/>
</dbReference>
<reference evidence="2 3" key="1">
    <citation type="journal article" date="2021" name="Arch. Microbiol.">
        <title>Myceligenerans indicum sp. nov., an actinobacterium isolated from mangrove sediment of Sundarbans, India.</title>
        <authorList>
            <person name="Asha K."/>
            <person name="Bhadury P."/>
        </authorList>
    </citation>
    <scope>NUCLEOTIDE SEQUENCE [LARGE SCALE GENOMIC DNA]</scope>
    <source>
        <strain evidence="2 3">I2</strain>
    </source>
</reference>
<feature type="transmembrane region" description="Helical" evidence="1">
    <location>
        <begin position="31"/>
        <end position="55"/>
    </location>
</feature>
<evidence type="ECO:0000313" key="3">
    <source>
        <dbReference type="Proteomes" id="UP000675409"/>
    </source>
</evidence>
<accession>A0ABS1LMQ9</accession>
<sequence length="215" mass="23046">MSQERAGSGGRVQRPRARVPHSPAVYRRRRLVVGVLAVLVLVLLLGFSGLVWPGFLHAQEPEPVPTVTVTAPVPTPAVKSMQRPDGETAFQEALPSAVLQFALTDMVKTDAAEESDATEGWKATYTDGGDLRVRVTATQWSSAEEATTSAEALTKAAGKAAKSGDVKVGDDVVGRYALTREDAGERTMIWRNGTAVLQADGPAEVIEEFYRAFPL</sequence>
<organism evidence="2 3">
    <name type="scientific">Myceligenerans indicum</name>
    <dbReference type="NCBI Taxonomy" id="2593663"/>
    <lineage>
        <taxon>Bacteria</taxon>
        <taxon>Bacillati</taxon>
        <taxon>Actinomycetota</taxon>
        <taxon>Actinomycetes</taxon>
        <taxon>Micrococcales</taxon>
        <taxon>Promicromonosporaceae</taxon>
        <taxon>Myceligenerans</taxon>
    </lineage>
</organism>
<evidence type="ECO:0000313" key="2">
    <source>
        <dbReference type="EMBL" id="MBL0886847.1"/>
    </source>
</evidence>